<feature type="transmembrane region" description="Helical" evidence="1">
    <location>
        <begin position="346"/>
        <end position="368"/>
    </location>
</feature>
<dbReference type="RefSeq" id="WP_340273764.1">
    <property type="nucleotide sequence ID" value="NZ_JBAKIA010000004.1"/>
</dbReference>
<evidence type="ECO:0008006" key="4">
    <source>
        <dbReference type="Google" id="ProtNLM"/>
    </source>
</evidence>
<accession>A0ABU8TIR8</accession>
<keyword evidence="3" id="KW-1185">Reference proteome</keyword>
<proteinExistence type="predicted"/>
<feature type="transmembrane region" description="Helical" evidence="1">
    <location>
        <begin position="311"/>
        <end position="334"/>
    </location>
</feature>
<gene>
    <name evidence="2" type="ORF">V6575_08135</name>
</gene>
<evidence type="ECO:0000256" key="1">
    <source>
        <dbReference type="SAM" id="Phobius"/>
    </source>
</evidence>
<name>A0ABU8TIR8_9HYPH</name>
<keyword evidence="1" id="KW-1133">Transmembrane helix</keyword>
<keyword evidence="1" id="KW-0472">Membrane</keyword>
<evidence type="ECO:0000313" key="3">
    <source>
        <dbReference type="Proteomes" id="UP001385499"/>
    </source>
</evidence>
<keyword evidence="1" id="KW-0812">Transmembrane</keyword>
<reference evidence="2 3" key="1">
    <citation type="submission" date="2024-02" db="EMBL/GenBank/DDBJ databases">
        <title>Roseibium algae sp. nov., isolated from marine alga (Grateloupia sp.), showing potential in myo-inositol conversion.</title>
        <authorList>
            <person name="Wang Y."/>
        </authorList>
    </citation>
    <scope>NUCLEOTIDE SEQUENCE [LARGE SCALE GENOMIC DNA]</scope>
    <source>
        <strain evidence="2 3">H3510</strain>
    </source>
</reference>
<feature type="transmembrane region" description="Helical" evidence="1">
    <location>
        <begin position="279"/>
        <end position="305"/>
    </location>
</feature>
<feature type="transmembrane region" description="Helical" evidence="1">
    <location>
        <begin position="118"/>
        <end position="140"/>
    </location>
</feature>
<feature type="transmembrane region" description="Helical" evidence="1">
    <location>
        <begin position="17"/>
        <end position="39"/>
    </location>
</feature>
<organism evidence="2 3">
    <name type="scientific">Roseibium algae</name>
    <dbReference type="NCBI Taxonomy" id="3123038"/>
    <lineage>
        <taxon>Bacteria</taxon>
        <taxon>Pseudomonadati</taxon>
        <taxon>Pseudomonadota</taxon>
        <taxon>Alphaproteobacteria</taxon>
        <taxon>Hyphomicrobiales</taxon>
        <taxon>Stappiaceae</taxon>
        <taxon>Roseibium</taxon>
    </lineage>
</organism>
<feature type="transmembrane region" description="Helical" evidence="1">
    <location>
        <begin position="201"/>
        <end position="220"/>
    </location>
</feature>
<feature type="transmembrane region" description="Helical" evidence="1">
    <location>
        <begin position="161"/>
        <end position="181"/>
    </location>
</feature>
<comment type="caution">
    <text evidence="2">The sequence shown here is derived from an EMBL/GenBank/DDBJ whole genome shotgun (WGS) entry which is preliminary data.</text>
</comment>
<dbReference type="EMBL" id="JBAKIA010000004">
    <property type="protein sequence ID" value="MEJ8474055.1"/>
    <property type="molecule type" value="Genomic_DNA"/>
</dbReference>
<sequence>MTSSTAHDEETGHQENALLTSFFVVGTSIVFFRGLIWLFGRLDAWGLWTLQLLPISSLLLALAIRNIRADDVAPPFRLLAAGLALILGAYGLVSPLSYPNGMSTVSDILLTWFSVAAYGQFACAVLAIFRPAFAIVPAAFVLATKDAADRLFGLHMSNTDYIALVELAIYGYAAMLTYTALTRQTLMPSISERAKRYGLDAWTLAAFLTLVAVHFANYFYSAVAKMLLGGGPFLWVTTNPTEILAYDAWYGGFFPLAQWETLSVALLAGLTFMRPLSNILLFAGQIISVACLWRRWSMIAITLFYDLTHVTIFLVSGIFFWKWILLNLLLVSAMRMVPYAALRAPLLIVNSAVLICSPLIFKVVWLGWYDTPALTRNVVVAVLEDGRELEVPSNYFGTISLMVAQHDLGRPQPGHFPTGTWGSTKSGQTLTAALENCKLLPDHGWHHRQAPQHIKSPIQLVHRYALQREAHYGSYVYDLYPHHIWSNPFLFEEFSQVLPSEIDHYLYKTESVCISVVNERPLARAVFVDEITIPLPATGN</sequence>
<feature type="transmembrane region" description="Helical" evidence="1">
    <location>
        <begin position="76"/>
        <end position="98"/>
    </location>
</feature>
<evidence type="ECO:0000313" key="2">
    <source>
        <dbReference type="EMBL" id="MEJ8474055.1"/>
    </source>
</evidence>
<feature type="transmembrane region" description="Helical" evidence="1">
    <location>
        <begin position="45"/>
        <end position="64"/>
    </location>
</feature>
<dbReference type="Proteomes" id="UP001385499">
    <property type="component" value="Unassembled WGS sequence"/>
</dbReference>
<protein>
    <recommendedName>
        <fullName evidence="4">HTTM domain-containing protein</fullName>
    </recommendedName>
</protein>